<evidence type="ECO:0000256" key="1">
    <source>
        <dbReference type="ARBA" id="ARBA00004571"/>
    </source>
</evidence>
<evidence type="ECO:0000313" key="10">
    <source>
        <dbReference type="EMBL" id="MFD2731082.1"/>
    </source>
</evidence>
<evidence type="ECO:0000256" key="8">
    <source>
        <dbReference type="SAM" id="SignalP"/>
    </source>
</evidence>
<keyword evidence="11" id="KW-1185">Reference proteome</keyword>
<dbReference type="Gene3D" id="2.40.170.20">
    <property type="entry name" value="TonB-dependent receptor, beta-barrel domain"/>
    <property type="match status" value="1"/>
</dbReference>
<comment type="caution">
    <text evidence="10">The sequence shown here is derived from an EMBL/GenBank/DDBJ whole genome shotgun (WGS) entry which is preliminary data.</text>
</comment>
<keyword evidence="2 7" id="KW-0813">Transport</keyword>
<evidence type="ECO:0000256" key="6">
    <source>
        <dbReference type="ARBA" id="ARBA00023237"/>
    </source>
</evidence>
<gene>
    <name evidence="10" type="ORF">ACFSSE_05135</name>
</gene>
<dbReference type="InterPro" id="IPR012910">
    <property type="entry name" value="Plug_dom"/>
</dbReference>
<dbReference type="Gene3D" id="2.170.130.10">
    <property type="entry name" value="TonB-dependent receptor, plug domain"/>
    <property type="match status" value="1"/>
</dbReference>
<dbReference type="SUPFAM" id="SSF56935">
    <property type="entry name" value="Porins"/>
    <property type="match status" value="1"/>
</dbReference>
<dbReference type="Proteomes" id="UP001597546">
    <property type="component" value="Unassembled WGS sequence"/>
</dbReference>
<organism evidence="10 11">
    <name type="scientific">Pedobacter alpinus</name>
    <dbReference type="NCBI Taxonomy" id="1590643"/>
    <lineage>
        <taxon>Bacteria</taxon>
        <taxon>Pseudomonadati</taxon>
        <taxon>Bacteroidota</taxon>
        <taxon>Sphingobacteriia</taxon>
        <taxon>Sphingobacteriales</taxon>
        <taxon>Sphingobacteriaceae</taxon>
        <taxon>Pedobacter</taxon>
    </lineage>
</organism>
<feature type="signal peptide" evidence="8">
    <location>
        <begin position="1"/>
        <end position="19"/>
    </location>
</feature>
<keyword evidence="8" id="KW-0732">Signal</keyword>
<evidence type="ECO:0000256" key="7">
    <source>
        <dbReference type="PROSITE-ProRule" id="PRU01360"/>
    </source>
</evidence>
<dbReference type="RefSeq" id="WP_379041919.1">
    <property type="nucleotide sequence ID" value="NZ_JBHSKW010000018.1"/>
</dbReference>
<dbReference type="Gene3D" id="2.60.40.1120">
    <property type="entry name" value="Carboxypeptidase-like, regulatory domain"/>
    <property type="match status" value="1"/>
</dbReference>
<dbReference type="Pfam" id="PF13715">
    <property type="entry name" value="CarbopepD_reg_2"/>
    <property type="match status" value="1"/>
</dbReference>
<accession>A0ABW5TPB3</accession>
<comment type="subcellular location">
    <subcellularLocation>
        <location evidence="1 7">Cell outer membrane</location>
        <topology evidence="1 7">Multi-pass membrane protein</topology>
    </subcellularLocation>
</comment>
<dbReference type="SUPFAM" id="SSF49464">
    <property type="entry name" value="Carboxypeptidase regulatory domain-like"/>
    <property type="match status" value="1"/>
</dbReference>
<keyword evidence="6 7" id="KW-0998">Cell outer membrane</keyword>
<dbReference type="InterPro" id="IPR039426">
    <property type="entry name" value="TonB-dep_rcpt-like"/>
</dbReference>
<dbReference type="InterPro" id="IPR008969">
    <property type="entry name" value="CarboxyPept-like_regulatory"/>
</dbReference>
<evidence type="ECO:0000313" key="11">
    <source>
        <dbReference type="Proteomes" id="UP001597546"/>
    </source>
</evidence>
<evidence type="ECO:0000256" key="3">
    <source>
        <dbReference type="ARBA" id="ARBA00022452"/>
    </source>
</evidence>
<evidence type="ECO:0000256" key="5">
    <source>
        <dbReference type="ARBA" id="ARBA00023136"/>
    </source>
</evidence>
<evidence type="ECO:0000256" key="2">
    <source>
        <dbReference type="ARBA" id="ARBA00022448"/>
    </source>
</evidence>
<dbReference type="InterPro" id="IPR036942">
    <property type="entry name" value="Beta-barrel_TonB_sf"/>
</dbReference>
<dbReference type="InterPro" id="IPR023996">
    <property type="entry name" value="TonB-dep_OMP_SusC/RagA"/>
</dbReference>
<dbReference type="InterPro" id="IPR037066">
    <property type="entry name" value="Plug_dom_sf"/>
</dbReference>
<protein>
    <submittedName>
        <fullName evidence="10">SusC/RagA family TonB-linked outer membrane protein</fullName>
    </submittedName>
</protein>
<keyword evidence="5 7" id="KW-0472">Membrane</keyword>
<keyword evidence="4 7" id="KW-0812">Transmembrane</keyword>
<dbReference type="EMBL" id="JBHULV010000014">
    <property type="protein sequence ID" value="MFD2731082.1"/>
    <property type="molecule type" value="Genomic_DNA"/>
</dbReference>
<evidence type="ECO:0000259" key="9">
    <source>
        <dbReference type="Pfam" id="PF07715"/>
    </source>
</evidence>
<dbReference type="PROSITE" id="PS52016">
    <property type="entry name" value="TONB_DEPENDENT_REC_3"/>
    <property type="match status" value="1"/>
</dbReference>
<proteinExistence type="inferred from homology"/>
<evidence type="ECO:0000256" key="4">
    <source>
        <dbReference type="ARBA" id="ARBA00022692"/>
    </source>
</evidence>
<dbReference type="Pfam" id="PF07715">
    <property type="entry name" value="Plug"/>
    <property type="match status" value="1"/>
</dbReference>
<comment type="similarity">
    <text evidence="7">Belongs to the TonB-dependent receptor family.</text>
</comment>
<keyword evidence="3 7" id="KW-1134">Transmembrane beta strand</keyword>
<feature type="domain" description="TonB-dependent receptor plug" evidence="9">
    <location>
        <begin position="124"/>
        <end position="234"/>
    </location>
</feature>
<reference evidence="11" key="1">
    <citation type="journal article" date="2019" name="Int. J. Syst. Evol. Microbiol.">
        <title>The Global Catalogue of Microorganisms (GCM) 10K type strain sequencing project: providing services to taxonomists for standard genome sequencing and annotation.</title>
        <authorList>
            <consortium name="The Broad Institute Genomics Platform"/>
            <consortium name="The Broad Institute Genome Sequencing Center for Infectious Disease"/>
            <person name="Wu L."/>
            <person name="Ma J."/>
        </authorList>
    </citation>
    <scope>NUCLEOTIDE SEQUENCE [LARGE SCALE GENOMIC DNA]</scope>
    <source>
        <strain evidence="11">KCTC 42456</strain>
    </source>
</reference>
<feature type="chain" id="PRO_5045733636" evidence="8">
    <location>
        <begin position="20"/>
        <end position="1080"/>
    </location>
</feature>
<name>A0ABW5TPB3_9SPHI</name>
<sequence length="1080" mass="120321">MKKLLYILLLLFTGKTMNAQMRYTLNGTVNGSTGETLIGATIAIKETGQSTTTDSQGKFKLLLTQQGQKDRQELHLQVSYMGYQTYEQPLDWGADRLLAIVLELATTSLQEVTVSTGYQQIAKERATGAFEQIGSELIGRGVSGNILNRLEGLSAVTLFDQRNANTFNGTGSTPNILVRGVNSINAGTAPLIVLDNFPYQGDINSINPNDILSISILKDAAAASIWGASAGNGVIVIISKSGQLNQAMKVNFSSNINWKAKPRLMEQQLLPSAEFIELQASLFDKGYYNSQENNNRKPALSPAVELLIAHRDGQLTEEMLEQELNRMKTKDVRDDYLQQVYRQALTQQYALNLRGGSQRHSYYASVGYDKNLYALKSNEGERLTFRLQNSLKPIDRLELKGSLQYSQNQQLTLSPSAALGYGQLQIGAKQLYPYASLSNADGSPAVIDKDYRGSYTRTLGNGQLLDWDYRPLAELALAGDRSKRYTLVGDIAASYRFFKGISAELKYQYQQNINEENDLLHQESYYTRNLINRFTQVNGTNLLRPIPLGDILDYSTFSSLSNALRGQINVQQYWGNGHELDAIIGTEIRQQNSKSKGFRTYGFSDELLTYGNVNFTTVYPAYGNLAASAVIPNTVSFGEQLNRYVALFANAAYTYQKRYTISGSVRKDASNLFGVNTNQKGVPLWSVGGLWNIANEDFYHFDHLPYLKLRASLGVAGNVDNGRSAYTTMNYYPAPNTINNLVYANVVNPPNANLRWEKVQTFNLGLDFEGKGRRISGSFDWYKKNTTDLLGAEPADPTIGFTSRTLNGAATMGNGFELQLNTVNLNKALRWESNLLLAHSLTKVSRYLNTASTTRLVSNGSSINPIQDELVYPLFSYQWAGLNAATGAPMGFVAGEKSEDYSTIVNRSPINELVYHGSAIPLYYGAFRQTFSYRHFSLSANLTFKMDYFFRRASIHYTNLFANNVGHPDYTKRWQQAGDEAITQVPAMVYPAISNRDVFYNNSEVTVERGDHIRLQDLRLAYSLSKPNSNRLSFQNLQIFAYASDLGILWRANQLGLDPDNGFNGVPVSRQLAIGLKIDL</sequence>
<dbReference type="NCBIfam" id="TIGR04056">
    <property type="entry name" value="OMP_RagA_SusC"/>
    <property type="match status" value="1"/>
</dbReference>